<dbReference type="RefSeq" id="WP_105743343.1">
    <property type="nucleotide sequence ID" value="NZ_PVBR01000014.1"/>
</dbReference>
<protein>
    <submittedName>
        <fullName evidence="1">Uncharacterized protein</fullName>
    </submittedName>
</protein>
<organism evidence="1 2">
    <name type="scientific">Phyllobacterium phragmitis</name>
    <dbReference type="NCBI Taxonomy" id="2670329"/>
    <lineage>
        <taxon>Bacteria</taxon>
        <taxon>Pseudomonadati</taxon>
        <taxon>Pseudomonadota</taxon>
        <taxon>Alphaproteobacteria</taxon>
        <taxon>Hyphomicrobiales</taxon>
        <taxon>Phyllobacteriaceae</taxon>
        <taxon>Phyllobacterium</taxon>
    </lineage>
</organism>
<comment type="caution">
    <text evidence="1">The sequence shown here is derived from an EMBL/GenBank/DDBJ whole genome shotgun (WGS) entry which is preliminary data.</text>
</comment>
<proteinExistence type="predicted"/>
<gene>
    <name evidence="1" type="ORF">C5748_18125</name>
</gene>
<accession>A0A2S9INI4</accession>
<keyword evidence="2" id="KW-1185">Reference proteome</keyword>
<dbReference type="Proteomes" id="UP000239434">
    <property type="component" value="Unassembled WGS sequence"/>
</dbReference>
<evidence type="ECO:0000313" key="1">
    <source>
        <dbReference type="EMBL" id="PRD42075.1"/>
    </source>
</evidence>
<sequence>MIALTRTDITSHIKSMPPRSRGRTVLERLNRDLTTNEILGDVLAAHLDVVLTDEFPAEVV</sequence>
<dbReference type="EMBL" id="PVBR01000014">
    <property type="protein sequence ID" value="PRD42075.1"/>
    <property type="molecule type" value="Genomic_DNA"/>
</dbReference>
<name>A0A2S9INI4_9HYPH</name>
<evidence type="ECO:0000313" key="2">
    <source>
        <dbReference type="Proteomes" id="UP000239434"/>
    </source>
</evidence>
<reference evidence="1 2" key="1">
    <citation type="submission" date="2018-02" db="EMBL/GenBank/DDBJ databases">
        <title>The draft genome of Phyllobacterium sp. 1N-3.</title>
        <authorList>
            <person name="Liu L."/>
            <person name="Li L."/>
            <person name="Zhang X."/>
            <person name="Wang T."/>
            <person name="Liang L."/>
        </authorList>
    </citation>
    <scope>NUCLEOTIDE SEQUENCE [LARGE SCALE GENOMIC DNA]</scope>
    <source>
        <strain evidence="1 2">1N-3</strain>
    </source>
</reference>
<dbReference type="AlphaFoldDB" id="A0A2S9INI4"/>